<dbReference type="Gene3D" id="3.30.70.330">
    <property type="match status" value="3"/>
</dbReference>
<proteinExistence type="predicted"/>
<dbReference type="InterPro" id="IPR035979">
    <property type="entry name" value="RBD_domain_sf"/>
</dbReference>
<dbReference type="AlphaFoldDB" id="A0A1X2I759"/>
<gene>
    <name evidence="5" type="ORF">BCR42DRAFT_422037</name>
</gene>
<dbReference type="SMART" id="SM00360">
    <property type="entry name" value="RRM"/>
    <property type="match status" value="3"/>
</dbReference>
<dbReference type="InterPro" id="IPR050502">
    <property type="entry name" value="Euk_RNA-bind_prot"/>
</dbReference>
<dbReference type="GO" id="GO:0005634">
    <property type="term" value="C:nucleus"/>
    <property type="evidence" value="ECO:0007669"/>
    <property type="project" value="TreeGrafter"/>
</dbReference>
<name>A0A1X2I759_9FUNG</name>
<evidence type="ECO:0000259" key="4">
    <source>
        <dbReference type="PROSITE" id="PS50102"/>
    </source>
</evidence>
<organism evidence="5 6">
    <name type="scientific">Absidia repens</name>
    <dbReference type="NCBI Taxonomy" id="90262"/>
    <lineage>
        <taxon>Eukaryota</taxon>
        <taxon>Fungi</taxon>
        <taxon>Fungi incertae sedis</taxon>
        <taxon>Mucoromycota</taxon>
        <taxon>Mucoromycotina</taxon>
        <taxon>Mucoromycetes</taxon>
        <taxon>Mucorales</taxon>
        <taxon>Cunninghamellaceae</taxon>
        <taxon>Absidia</taxon>
    </lineage>
</organism>
<dbReference type="SUPFAM" id="SSF54928">
    <property type="entry name" value="RNA-binding domain, RBD"/>
    <property type="match status" value="2"/>
</dbReference>
<dbReference type="Proteomes" id="UP000193560">
    <property type="component" value="Unassembled WGS sequence"/>
</dbReference>
<dbReference type="InterPro" id="IPR012677">
    <property type="entry name" value="Nucleotide-bd_a/b_plait_sf"/>
</dbReference>
<dbReference type="STRING" id="90262.A0A1X2I759"/>
<feature type="domain" description="RRM" evidence="4">
    <location>
        <begin position="237"/>
        <end position="307"/>
    </location>
</feature>
<dbReference type="Pfam" id="PF00076">
    <property type="entry name" value="RRM_1"/>
    <property type="match status" value="3"/>
</dbReference>
<protein>
    <recommendedName>
        <fullName evidence="4">RRM domain-containing protein</fullName>
    </recommendedName>
</protein>
<dbReference type="InterPro" id="IPR000504">
    <property type="entry name" value="RRM_dom"/>
</dbReference>
<sequence>MPHQTATLYITQLDERVTEKMLKDIFSMISPVHNVKINTQNQSGLVEFHERQGAEQALHAMDGRIIFGKKIHIHWSNQLKKQHYYTVLVNGLGQDISSSVLKKAFHDYYPRHVEVIMDTTNTDVKNKSYGLIDFEHRQDAEKAMKEMDGHYLSSSLIGRHPIQCRWANHQVIDTIVTTTSSINSGATTPTSAITSRPSTPQTPSFSTMPIHPSTTCRVTSNNMSYEQIFAQTPPYYTSIYVENLPNEVSEQDLVPHFQQYGYVSHIEMNENGATVTLDTHANASTAIFALQGFNMGGQAIDLSWGTHTTNTDHPAMNYASSYTSSVPSMSTSASPFFYHSMSSGQQQQQQQKQEQWRFQPIMHGTGYYDMLTMRPPAPVAGSAYSAGGKAGQAIHGWNQYYQNYYSAGHQNI</sequence>
<dbReference type="PANTHER" id="PTHR48025">
    <property type="entry name" value="OS02G0815200 PROTEIN"/>
    <property type="match status" value="1"/>
</dbReference>
<evidence type="ECO:0000256" key="3">
    <source>
        <dbReference type="SAM" id="MobiDB-lite"/>
    </source>
</evidence>
<keyword evidence="1 2" id="KW-0694">RNA-binding</keyword>
<dbReference type="PANTHER" id="PTHR48025:SF1">
    <property type="entry name" value="RRM DOMAIN-CONTAINING PROTEIN"/>
    <property type="match status" value="1"/>
</dbReference>
<evidence type="ECO:0000256" key="1">
    <source>
        <dbReference type="ARBA" id="ARBA00022884"/>
    </source>
</evidence>
<keyword evidence="6" id="KW-1185">Reference proteome</keyword>
<feature type="region of interest" description="Disordered" evidence="3">
    <location>
        <begin position="183"/>
        <end position="211"/>
    </location>
</feature>
<feature type="domain" description="RRM" evidence="4">
    <location>
        <begin position="85"/>
        <end position="169"/>
    </location>
</feature>
<comment type="caution">
    <text evidence="5">The sequence shown here is derived from an EMBL/GenBank/DDBJ whole genome shotgun (WGS) entry which is preliminary data.</text>
</comment>
<evidence type="ECO:0000313" key="5">
    <source>
        <dbReference type="EMBL" id="ORZ10798.1"/>
    </source>
</evidence>
<reference evidence="5 6" key="1">
    <citation type="submission" date="2016-07" db="EMBL/GenBank/DDBJ databases">
        <title>Pervasive Adenine N6-methylation of Active Genes in Fungi.</title>
        <authorList>
            <consortium name="DOE Joint Genome Institute"/>
            <person name="Mondo S.J."/>
            <person name="Dannebaum R.O."/>
            <person name="Kuo R.C."/>
            <person name="Labutti K."/>
            <person name="Haridas S."/>
            <person name="Kuo A."/>
            <person name="Salamov A."/>
            <person name="Ahrendt S.R."/>
            <person name="Lipzen A."/>
            <person name="Sullivan W."/>
            <person name="Andreopoulos W.B."/>
            <person name="Clum A."/>
            <person name="Lindquist E."/>
            <person name="Daum C."/>
            <person name="Ramamoorthy G.K."/>
            <person name="Gryganskyi A."/>
            <person name="Culley D."/>
            <person name="Magnuson J.K."/>
            <person name="James T.Y."/>
            <person name="O'Malley M.A."/>
            <person name="Stajich J.E."/>
            <person name="Spatafora J.W."/>
            <person name="Visel A."/>
            <person name="Grigoriev I.V."/>
        </authorList>
    </citation>
    <scope>NUCLEOTIDE SEQUENCE [LARGE SCALE GENOMIC DNA]</scope>
    <source>
        <strain evidence="5 6">NRRL 1336</strain>
    </source>
</reference>
<evidence type="ECO:0000256" key="2">
    <source>
        <dbReference type="PROSITE-ProRule" id="PRU00176"/>
    </source>
</evidence>
<dbReference type="GO" id="GO:0003729">
    <property type="term" value="F:mRNA binding"/>
    <property type="evidence" value="ECO:0007669"/>
    <property type="project" value="TreeGrafter"/>
</dbReference>
<accession>A0A1X2I759</accession>
<dbReference type="PROSITE" id="PS50102">
    <property type="entry name" value="RRM"/>
    <property type="match status" value="3"/>
</dbReference>
<feature type="domain" description="RRM" evidence="4">
    <location>
        <begin position="6"/>
        <end position="78"/>
    </location>
</feature>
<dbReference type="OrthoDB" id="8093034at2759"/>
<evidence type="ECO:0000313" key="6">
    <source>
        <dbReference type="Proteomes" id="UP000193560"/>
    </source>
</evidence>
<dbReference type="EMBL" id="MCGE01000023">
    <property type="protein sequence ID" value="ORZ10798.1"/>
    <property type="molecule type" value="Genomic_DNA"/>
</dbReference>